<evidence type="ECO:0000313" key="15">
    <source>
        <dbReference type="EMBL" id="CAF3801957.1"/>
    </source>
</evidence>
<dbReference type="EMBL" id="CAJOBF010000146">
    <property type="protein sequence ID" value="CAF3758473.1"/>
    <property type="molecule type" value="Genomic_DNA"/>
</dbReference>
<evidence type="ECO:0000256" key="6">
    <source>
        <dbReference type="SAM" id="MobiDB-lite"/>
    </source>
</evidence>
<dbReference type="SUPFAM" id="SSF75005">
    <property type="entry name" value="Arabinanase/levansucrase/invertase"/>
    <property type="match status" value="1"/>
</dbReference>
<dbReference type="Pfam" id="PF01239">
    <property type="entry name" value="PPTA"/>
    <property type="match status" value="5"/>
</dbReference>
<evidence type="ECO:0000256" key="1">
    <source>
        <dbReference type="ARBA" id="ARBA00009865"/>
    </source>
</evidence>
<dbReference type="PANTHER" id="PTHR43817:SF1">
    <property type="entry name" value="HYDROLASE, FAMILY 43, PUTATIVE (AFU_ORTHOLOGUE AFUA_3G01660)-RELATED"/>
    <property type="match status" value="1"/>
</dbReference>
<protein>
    <submittedName>
        <fullName evidence="11">Uncharacterized protein</fullName>
    </submittedName>
</protein>
<dbReference type="GO" id="GO:0008318">
    <property type="term" value="F:protein prenyltransferase activity"/>
    <property type="evidence" value="ECO:0007669"/>
    <property type="project" value="InterPro"/>
</dbReference>
<dbReference type="Gene3D" id="2.60.120.260">
    <property type="entry name" value="Galactose-binding domain-like"/>
    <property type="match status" value="1"/>
</dbReference>
<dbReference type="Proteomes" id="UP000663855">
    <property type="component" value="Unassembled WGS sequence"/>
</dbReference>
<evidence type="ECO:0000313" key="12">
    <source>
        <dbReference type="EMBL" id="CAF3758473.1"/>
    </source>
</evidence>
<organism evidence="11 17">
    <name type="scientific">Rotaria magnacalcarata</name>
    <dbReference type="NCBI Taxonomy" id="392030"/>
    <lineage>
        <taxon>Eukaryota</taxon>
        <taxon>Metazoa</taxon>
        <taxon>Spiralia</taxon>
        <taxon>Gnathifera</taxon>
        <taxon>Rotifera</taxon>
        <taxon>Eurotatoria</taxon>
        <taxon>Bdelloidea</taxon>
        <taxon>Philodinida</taxon>
        <taxon>Philodinidae</taxon>
        <taxon>Rotaria</taxon>
    </lineage>
</organism>
<dbReference type="SUPFAM" id="SSF48439">
    <property type="entry name" value="Protein prenylyltransferase"/>
    <property type="match status" value="1"/>
</dbReference>
<accession>A0A817A2P9</accession>
<evidence type="ECO:0000256" key="2">
    <source>
        <dbReference type="ARBA" id="ARBA00022729"/>
    </source>
</evidence>
<dbReference type="Proteomes" id="UP000663887">
    <property type="component" value="Unassembled WGS sequence"/>
</dbReference>
<feature type="site" description="Important for catalytic activity, responsible for pKa modulation of the active site Glu and correct orientation of both the proton donor and substrate" evidence="5">
    <location>
        <position position="474"/>
    </location>
</feature>
<dbReference type="CDD" id="cd18820">
    <property type="entry name" value="GH43_LbAraf43-like"/>
    <property type="match status" value="1"/>
</dbReference>
<dbReference type="Pfam" id="PF04616">
    <property type="entry name" value="Glyco_hydro_43"/>
    <property type="match status" value="1"/>
</dbReference>
<dbReference type="AlphaFoldDB" id="A0A817A2P9"/>
<dbReference type="EMBL" id="CAJOBH010000441">
    <property type="protein sequence ID" value="CAF3792094.1"/>
    <property type="molecule type" value="Genomic_DNA"/>
</dbReference>
<dbReference type="GO" id="GO:0005975">
    <property type="term" value="P:carbohydrate metabolic process"/>
    <property type="evidence" value="ECO:0007669"/>
    <property type="project" value="InterPro"/>
</dbReference>
<dbReference type="EMBL" id="CAJOBJ010000176">
    <property type="protein sequence ID" value="CAF3801957.1"/>
    <property type="molecule type" value="Genomic_DNA"/>
</dbReference>
<dbReference type="PANTHER" id="PTHR43817">
    <property type="entry name" value="GLYCOSYL HYDROLASE"/>
    <property type="match status" value="1"/>
</dbReference>
<evidence type="ECO:0000256" key="3">
    <source>
        <dbReference type="ARBA" id="ARBA00022801"/>
    </source>
</evidence>
<evidence type="ECO:0000313" key="17">
    <source>
        <dbReference type="Proteomes" id="UP000663887"/>
    </source>
</evidence>
<proteinExistence type="inferred from homology"/>
<dbReference type="EMBL" id="CAJNOV010014539">
    <property type="protein sequence ID" value="CAF1554374.1"/>
    <property type="molecule type" value="Genomic_DNA"/>
</dbReference>
<dbReference type="InterPro" id="IPR006710">
    <property type="entry name" value="Glyco_hydro_43"/>
</dbReference>
<dbReference type="PROSITE" id="PS51147">
    <property type="entry name" value="PFTA"/>
    <property type="match status" value="5"/>
</dbReference>
<dbReference type="EMBL" id="CAJNRF010011014">
    <property type="protein sequence ID" value="CAF2126935.1"/>
    <property type="molecule type" value="Genomic_DNA"/>
</dbReference>
<dbReference type="GO" id="GO:0004553">
    <property type="term" value="F:hydrolase activity, hydrolyzing O-glycosyl compounds"/>
    <property type="evidence" value="ECO:0007669"/>
    <property type="project" value="InterPro"/>
</dbReference>
<comment type="similarity">
    <text evidence="1">Belongs to the glycosyl hydrolase 43 family.</text>
</comment>
<evidence type="ECO:0000313" key="7">
    <source>
        <dbReference type="EMBL" id="CAF1554374.1"/>
    </source>
</evidence>
<evidence type="ECO:0000313" key="10">
    <source>
        <dbReference type="EMBL" id="CAF2126935.1"/>
    </source>
</evidence>
<dbReference type="Proteomes" id="UP000663866">
    <property type="component" value="Unassembled WGS sequence"/>
</dbReference>
<dbReference type="InterPro" id="IPR008979">
    <property type="entry name" value="Galactose-bd-like_sf"/>
</dbReference>
<evidence type="ECO:0000313" key="13">
    <source>
        <dbReference type="EMBL" id="CAF3785901.1"/>
    </source>
</evidence>
<evidence type="ECO:0000256" key="5">
    <source>
        <dbReference type="PIRSR" id="PIRSR606710-2"/>
    </source>
</evidence>
<dbReference type="Proteomes" id="UP000663856">
    <property type="component" value="Unassembled WGS sequence"/>
</dbReference>
<dbReference type="SUPFAM" id="SSF49785">
    <property type="entry name" value="Galactose-binding domain-like"/>
    <property type="match status" value="1"/>
</dbReference>
<sequence length="790" mass="91575">MSRSESDSESDSSSKHLRYCDRPEWSDVVPIEQDDGPNAVVKIAYSEAFRDTFDYLRACMHKNELSERALELTTSACHLNPANYTVWCYRRKILLHLGSDLDDELAFVGRIIELHPKNYQVWEHRRLIIEISGHSSNELSFIASIIRLDSKNYHAWQYRQWVLKTYALWSDELRYVDRLLQDDIRNNSAWNQRYFVVAHTTGFKDDVIEHELDYVEKRIELCPDNESAWNYLRGIARFRLASLTDQRIWNFCRNLYEKHFLKDEFNNQQWRFLLGYMIELLMDDDRADKQEDNKKMIHDICEKLMLQIDPIRKKYWQYIEEQISTNHAFYTEKTTEFSGNDNKAVIVNTFYNVIAQDGADPWVYKHTDGWYYSTRTTGGDVRIWRSRTFTSMDAGESRVVWRSSNSGPACRDVWAPELHFVKSSWYIYFAATTCDSKNENHRMFVIENTNADPFTGSFTWKGQITDVTNKWAIDGTVLDHPSGQLYFIWSGWEGNVNERQILYIAQMSNPWTISSPRVEIARPIYNWELNHRPYINEGPQVTIRGGVISLVYSASGSWTNDYCLGLITAHTHSNPMLPSSWQKRANPIFRSANSVYGPGHQSFTKSPDNQEDWIIYHSARYSGSGWIRQIRAQQFTWNTDSTPNLGAPVNPNIPIRVPSGDRNRDRYEAEHARLLNGPYAHPHASASNGLKVGYIDYPDSTVEFTIQCSKADTYIIVIRNGNGSAGNSLATHWLTINNVNPTEVPIVYSGWDMWGATMIRANLKQGANTLSFKKGLNFAEIDMVDVFLDE</sequence>
<keyword evidence="3" id="KW-0378">Hydrolase</keyword>
<dbReference type="OrthoDB" id="272289at2759"/>
<evidence type="ECO:0000313" key="16">
    <source>
        <dbReference type="Proteomes" id="UP000663866"/>
    </source>
</evidence>
<keyword evidence="2" id="KW-0732">Signal</keyword>
<dbReference type="Proteomes" id="UP000663824">
    <property type="component" value="Unassembled WGS sequence"/>
</dbReference>
<dbReference type="Proteomes" id="UP000663834">
    <property type="component" value="Unassembled WGS sequence"/>
</dbReference>
<evidence type="ECO:0000256" key="4">
    <source>
        <dbReference type="ARBA" id="ARBA00023295"/>
    </source>
</evidence>
<dbReference type="EMBL" id="CAJNRE010008750">
    <property type="protein sequence ID" value="CAF2075653.1"/>
    <property type="molecule type" value="Genomic_DNA"/>
</dbReference>
<dbReference type="InterPro" id="IPR023296">
    <property type="entry name" value="Glyco_hydro_beta-prop_sf"/>
</dbReference>
<dbReference type="Gene3D" id="2.115.10.20">
    <property type="entry name" value="Glycosyl hydrolase domain, family 43"/>
    <property type="match status" value="1"/>
</dbReference>
<dbReference type="Gene3D" id="1.25.40.120">
    <property type="entry name" value="Protein prenylyltransferase"/>
    <property type="match status" value="1"/>
</dbReference>
<dbReference type="EMBL" id="CAJOBG010000253">
    <property type="protein sequence ID" value="CAF3785901.1"/>
    <property type="molecule type" value="Genomic_DNA"/>
</dbReference>
<feature type="region of interest" description="Disordered" evidence="6">
    <location>
        <begin position="641"/>
        <end position="662"/>
    </location>
</feature>
<dbReference type="Proteomes" id="UP000681967">
    <property type="component" value="Unassembled WGS sequence"/>
</dbReference>
<evidence type="ECO:0000313" key="14">
    <source>
        <dbReference type="EMBL" id="CAF3792094.1"/>
    </source>
</evidence>
<keyword evidence="4" id="KW-0326">Glycosidase</keyword>
<evidence type="ECO:0000313" key="8">
    <source>
        <dbReference type="EMBL" id="CAF1652638.1"/>
    </source>
</evidence>
<dbReference type="EMBL" id="CAJNRG010017787">
    <property type="protein sequence ID" value="CAF2239280.1"/>
    <property type="molecule type" value="Genomic_DNA"/>
</dbReference>
<reference evidence="11" key="1">
    <citation type="submission" date="2021-02" db="EMBL/GenBank/DDBJ databases">
        <authorList>
            <person name="Nowell W R."/>
        </authorList>
    </citation>
    <scope>NUCLEOTIDE SEQUENCE</scope>
</reference>
<name>A0A817A2P9_9BILA</name>
<dbReference type="Proteomes" id="UP000681720">
    <property type="component" value="Unassembled WGS sequence"/>
</dbReference>
<keyword evidence="16" id="KW-1185">Reference proteome</keyword>
<evidence type="ECO:0000313" key="9">
    <source>
        <dbReference type="EMBL" id="CAF2075653.1"/>
    </source>
</evidence>
<gene>
    <name evidence="14" type="ORF">BYL167_LOCUS2508</name>
    <name evidence="7" type="ORF">CJN711_LOCUS30658</name>
    <name evidence="15" type="ORF">GIL414_LOCUS1140</name>
    <name evidence="8" type="ORF">KQP761_LOCUS30288</name>
    <name evidence="9" type="ORF">MBJ925_LOCUS17515</name>
    <name evidence="13" type="ORF">OVN521_LOCUS3029</name>
    <name evidence="12" type="ORF">UXM345_LOCUS2418</name>
    <name evidence="10" type="ORF">WKI299_LOCUS25508</name>
    <name evidence="11" type="ORF">XDN619_LOCUS34737</name>
</gene>
<comment type="caution">
    <text evidence="11">The sequence shown here is derived from an EMBL/GenBank/DDBJ whole genome shotgun (WGS) entry which is preliminary data.</text>
</comment>
<dbReference type="InterPro" id="IPR002088">
    <property type="entry name" value="Prenyl_trans_a"/>
</dbReference>
<dbReference type="EMBL" id="CAJNOW010016825">
    <property type="protein sequence ID" value="CAF1652638.1"/>
    <property type="molecule type" value="Genomic_DNA"/>
</dbReference>
<dbReference type="Proteomes" id="UP000663842">
    <property type="component" value="Unassembled WGS sequence"/>
</dbReference>
<evidence type="ECO:0000313" key="11">
    <source>
        <dbReference type="EMBL" id="CAF2239280.1"/>
    </source>
</evidence>